<feature type="transmembrane region" description="Helical" evidence="7">
    <location>
        <begin position="39"/>
        <end position="58"/>
    </location>
</feature>
<dbReference type="Proteomes" id="UP000243333">
    <property type="component" value="Unassembled WGS sequence"/>
</dbReference>
<evidence type="ECO:0000256" key="6">
    <source>
        <dbReference type="ARBA" id="ARBA00023136"/>
    </source>
</evidence>
<dbReference type="PANTHER" id="PTHR37937:SF1">
    <property type="entry name" value="CONJUGATIVE TRANSFER: DNA TRANSPORT"/>
    <property type="match status" value="1"/>
</dbReference>
<evidence type="ECO:0000313" key="8">
    <source>
        <dbReference type="EMBL" id="SDF61282.1"/>
    </source>
</evidence>
<evidence type="ECO:0000313" key="9">
    <source>
        <dbReference type="Proteomes" id="UP000243333"/>
    </source>
</evidence>
<protein>
    <submittedName>
        <fullName evidence="8">Type IV secretion system protein VirD4</fullName>
    </submittedName>
</protein>
<keyword evidence="4 7" id="KW-0812">Transmembrane</keyword>
<dbReference type="Gene3D" id="3.40.50.300">
    <property type="entry name" value="P-loop containing nucleotide triphosphate hydrolases"/>
    <property type="match status" value="1"/>
</dbReference>
<proteinExistence type="inferred from homology"/>
<keyword evidence="5 7" id="KW-1133">Transmembrane helix</keyword>
<feature type="transmembrane region" description="Helical" evidence="7">
    <location>
        <begin position="70"/>
        <end position="89"/>
    </location>
</feature>
<dbReference type="InterPro" id="IPR003688">
    <property type="entry name" value="TraG/VirD4"/>
</dbReference>
<dbReference type="Pfam" id="PF02534">
    <property type="entry name" value="T4SS-DNA_transf"/>
    <property type="match status" value="1"/>
</dbReference>
<comment type="subcellular location">
    <subcellularLocation>
        <location evidence="1">Cell membrane</location>
        <topology evidence="1">Multi-pass membrane protein</topology>
    </subcellularLocation>
</comment>
<dbReference type="InterPro" id="IPR051539">
    <property type="entry name" value="T4SS-coupling_protein"/>
</dbReference>
<dbReference type="CDD" id="cd01127">
    <property type="entry name" value="TrwB_TraG_TraD_VirD4"/>
    <property type="match status" value="2"/>
</dbReference>
<dbReference type="STRING" id="1123285.SAMN05660235_02169"/>
<comment type="similarity">
    <text evidence="2">Belongs to the VirD4/TraG family.</text>
</comment>
<sequence>MQKKILVPSLLILAANILGLSAAASYVATALGRPPTPPLFTAFDFAIFSPADFLIWFWRWYSAAPAVFDTGLLIYLVGLFAGVGLAVVYRTSLRRSTAFGSARWASRKDYADLIQENVSGVVLGRKGGHILAHAGPEHIALIAPTRSGKGVGVIIPTLTVWRGSAIVNDLKGENYDVTAAHREKRLKQKIYRFAPAEMPGQNPHLCRLNPLAAVRPGENSVKDAQMVADILVDPHGTGLEDHWQKTSHALLTGVILHLKATSDGQATLAGLASWLSRPDIWATIQNEMLASPHPVAAQAAAEILAKDERERSGVLSTAASYLSLYRDPIVAANTSANDLDFADLLHAPQPATLYIIIPPAHLSRLRPLLRLIVNIALRRLTETPQKPRRQLLFLLDEFPALGKLEFFQSALGFTAGYGVKTLIVAQSMNQIYHVYGQRSSVLDNCHVQVYYAPNPNDAETAKHISEALGRQTIRVNSQTYSGFGPLARQSLSESETGRPLLDPAEVRALDREKEIILIANRPPIMAEKIRYFDDPFFRKFYQKRRK</sequence>
<dbReference type="GO" id="GO:0005886">
    <property type="term" value="C:plasma membrane"/>
    <property type="evidence" value="ECO:0007669"/>
    <property type="project" value="UniProtKB-SubCell"/>
</dbReference>
<dbReference type="InterPro" id="IPR027417">
    <property type="entry name" value="P-loop_NTPase"/>
</dbReference>
<evidence type="ECO:0000256" key="2">
    <source>
        <dbReference type="ARBA" id="ARBA00008806"/>
    </source>
</evidence>
<evidence type="ECO:0000256" key="7">
    <source>
        <dbReference type="SAM" id="Phobius"/>
    </source>
</evidence>
<keyword evidence="9" id="KW-1185">Reference proteome</keyword>
<gene>
    <name evidence="8" type="ORF">SAMN05660235_02169</name>
</gene>
<evidence type="ECO:0000256" key="5">
    <source>
        <dbReference type="ARBA" id="ARBA00022989"/>
    </source>
</evidence>
<dbReference type="SUPFAM" id="SSF52540">
    <property type="entry name" value="P-loop containing nucleoside triphosphate hydrolases"/>
    <property type="match status" value="1"/>
</dbReference>
<keyword evidence="3" id="KW-1003">Cell membrane</keyword>
<dbReference type="EMBL" id="FNBU01000017">
    <property type="protein sequence ID" value="SDF61282.1"/>
    <property type="molecule type" value="Genomic_DNA"/>
</dbReference>
<organism evidence="8 9">
    <name type="scientific">Sporolituus thermophilus DSM 23256</name>
    <dbReference type="NCBI Taxonomy" id="1123285"/>
    <lineage>
        <taxon>Bacteria</taxon>
        <taxon>Bacillati</taxon>
        <taxon>Bacillota</taxon>
        <taxon>Negativicutes</taxon>
        <taxon>Selenomonadales</taxon>
        <taxon>Sporomusaceae</taxon>
        <taxon>Sporolituus</taxon>
    </lineage>
</organism>
<keyword evidence="6 7" id="KW-0472">Membrane</keyword>
<dbReference type="RefSeq" id="WP_171904658.1">
    <property type="nucleotide sequence ID" value="NZ_FNBU01000017.1"/>
</dbReference>
<dbReference type="AlphaFoldDB" id="A0A1G7MHJ9"/>
<reference evidence="9" key="1">
    <citation type="submission" date="2016-10" db="EMBL/GenBank/DDBJ databases">
        <authorList>
            <person name="Varghese N."/>
            <person name="Submissions S."/>
        </authorList>
    </citation>
    <scope>NUCLEOTIDE SEQUENCE [LARGE SCALE GENOMIC DNA]</scope>
    <source>
        <strain evidence="9">DSM 23256</strain>
    </source>
</reference>
<accession>A0A1G7MHJ9</accession>
<evidence type="ECO:0000256" key="3">
    <source>
        <dbReference type="ARBA" id="ARBA00022475"/>
    </source>
</evidence>
<dbReference type="PANTHER" id="PTHR37937">
    <property type="entry name" value="CONJUGATIVE TRANSFER: DNA TRANSPORT"/>
    <property type="match status" value="1"/>
</dbReference>
<evidence type="ECO:0000256" key="4">
    <source>
        <dbReference type="ARBA" id="ARBA00022692"/>
    </source>
</evidence>
<name>A0A1G7MHJ9_9FIRM</name>
<evidence type="ECO:0000256" key="1">
    <source>
        <dbReference type="ARBA" id="ARBA00004651"/>
    </source>
</evidence>